<proteinExistence type="predicted"/>
<accession>A0A8B6GLR5</accession>
<dbReference type="OrthoDB" id="10470344at2759"/>
<name>A0A8B6GLR5_MYTGA</name>
<gene>
    <name evidence="2" type="ORF">MGAL_10B009663</name>
</gene>
<evidence type="ECO:0000256" key="1">
    <source>
        <dbReference type="SAM" id="MobiDB-lite"/>
    </source>
</evidence>
<evidence type="ECO:0000313" key="2">
    <source>
        <dbReference type="EMBL" id="VDI65664.1"/>
    </source>
</evidence>
<protein>
    <submittedName>
        <fullName evidence="2">Uncharacterized protein</fullName>
    </submittedName>
</protein>
<reference evidence="2" key="1">
    <citation type="submission" date="2018-11" db="EMBL/GenBank/DDBJ databases">
        <authorList>
            <person name="Alioto T."/>
            <person name="Alioto T."/>
        </authorList>
    </citation>
    <scope>NUCLEOTIDE SEQUENCE</scope>
</reference>
<organism evidence="2 3">
    <name type="scientific">Mytilus galloprovincialis</name>
    <name type="common">Mediterranean mussel</name>
    <dbReference type="NCBI Taxonomy" id="29158"/>
    <lineage>
        <taxon>Eukaryota</taxon>
        <taxon>Metazoa</taxon>
        <taxon>Spiralia</taxon>
        <taxon>Lophotrochozoa</taxon>
        <taxon>Mollusca</taxon>
        <taxon>Bivalvia</taxon>
        <taxon>Autobranchia</taxon>
        <taxon>Pteriomorphia</taxon>
        <taxon>Mytilida</taxon>
        <taxon>Mytiloidea</taxon>
        <taxon>Mytilidae</taxon>
        <taxon>Mytilinae</taxon>
        <taxon>Mytilus</taxon>
    </lineage>
</organism>
<keyword evidence="3" id="KW-1185">Reference proteome</keyword>
<evidence type="ECO:0000313" key="3">
    <source>
        <dbReference type="Proteomes" id="UP000596742"/>
    </source>
</evidence>
<feature type="region of interest" description="Disordered" evidence="1">
    <location>
        <begin position="202"/>
        <end position="262"/>
    </location>
</feature>
<dbReference type="AlphaFoldDB" id="A0A8B6GLR5"/>
<sequence length="262" mass="29908">MEITNTDTSNQFCSIILFTIAMTTTKRRSTATSTTLSVKTKKLDLFNSKTTYSHSRFPSIVLSSNTTLPILSTCYYYHIISRNNSPSTNVQFYRRRNNSHTKSPQKQFVTRSNPVYESEIDVGTDGNPDKNKDGSLYHHYFEIQNDPDIVTPIHHYINTDTKTYNYAYEIGPFKDDAYDNIKKGVVDNQQSEVTVSNTYSHLQDTSNDIGDNTYDHATHNKVPGNPENDYSVSRGQMSEDDYDVSVNNDRSNHKKGSENIYN</sequence>
<dbReference type="EMBL" id="UYJE01008634">
    <property type="protein sequence ID" value="VDI65664.1"/>
    <property type="molecule type" value="Genomic_DNA"/>
</dbReference>
<dbReference type="Proteomes" id="UP000596742">
    <property type="component" value="Unassembled WGS sequence"/>
</dbReference>
<comment type="caution">
    <text evidence="2">The sequence shown here is derived from an EMBL/GenBank/DDBJ whole genome shotgun (WGS) entry which is preliminary data.</text>
</comment>